<evidence type="ECO:0000313" key="2">
    <source>
        <dbReference type="Proteomes" id="UP001148838"/>
    </source>
</evidence>
<gene>
    <name evidence="1" type="ORF">ANN_26965</name>
</gene>
<sequence>MQNHYLRLMSGAPWYIRNKKLHNDLCIPEVIEFLRQSYIRLYHSFLNHMNPLLRAITTNPLQDPSP</sequence>
<protein>
    <submittedName>
        <fullName evidence="1">Uncharacterized protein</fullName>
    </submittedName>
</protein>
<reference evidence="1 2" key="1">
    <citation type="journal article" date="2022" name="Allergy">
        <title>Genome assembly and annotation of Periplaneta americana reveal a comprehensive cockroach allergen profile.</title>
        <authorList>
            <person name="Wang L."/>
            <person name="Xiong Q."/>
            <person name="Saelim N."/>
            <person name="Wang L."/>
            <person name="Nong W."/>
            <person name="Wan A.T."/>
            <person name="Shi M."/>
            <person name="Liu X."/>
            <person name="Cao Q."/>
            <person name="Hui J.H.L."/>
            <person name="Sookrung N."/>
            <person name="Leung T.F."/>
            <person name="Tungtrongchitr A."/>
            <person name="Tsui S.K.W."/>
        </authorList>
    </citation>
    <scope>NUCLEOTIDE SEQUENCE [LARGE SCALE GENOMIC DNA]</scope>
    <source>
        <strain evidence="1">PWHHKU_190912</strain>
    </source>
</reference>
<name>A0ABQ8RWT1_PERAM</name>
<keyword evidence="2" id="KW-1185">Reference proteome</keyword>
<evidence type="ECO:0000313" key="1">
    <source>
        <dbReference type="EMBL" id="KAJ4426156.1"/>
    </source>
</evidence>
<accession>A0ABQ8RWT1</accession>
<organism evidence="1 2">
    <name type="scientific">Periplaneta americana</name>
    <name type="common">American cockroach</name>
    <name type="synonym">Blatta americana</name>
    <dbReference type="NCBI Taxonomy" id="6978"/>
    <lineage>
        <taxon>Eukaryota</taxon>
        <taxon>Metazoa</taxon>
        <taxon>Ecdysozoa</taxon>
        <taxon>Arthropoda</taxon>
        <taxon>Hexapoda</taxon>
        <taxon>Insecta</taxon>
        <taxon>Pterygota</taxon>
        <taxon>Neoptera</taxon>
        <taxon>Polyneoptera</taxon>
        <taxon>Dictyoptera</taxon>
        <taxon>Blattodea</taxon>
        <taxon>Blattoidea</taxon>
        <taxon>Blattidae</taxon>
        <taxon>Blattinae</taxon>
        <taxon>Periplaneta</taxon>
    </lineage>
</organism>
<dbReference type="EMBL" id="JAJSOF020000040">
    <property type="protein sequence ID" value="KAJ4426156.1"/>
    <property type="molecule type" value="Genomic_DNA"/>
</dbReference>
<proteinExistence type="predicted"/>
<dbReference type="Proteomes" id="UP001148838">
    <property type="component" value="Unassembled WGS sequence"/>
</dbReference>
<comment type="caution">
    <text evidence="1">The sequence shown here is derived from an EMBL/GenBank/DDBJ whole genome shotgun (WGS) entry which is preliminary data.</text>
</comment>